<dbReference type="GO" id="GO:0033152">
    <property type="term" value="P:immunoglobulin V(D)J recombination"/>
    <property type="evidence" value="ECO:0007669"/>
    <property type="project" value="TreeGrafter"/>
</dbReference>
<organism evidence="10 11">
    <name type="scientific">Esox lucius</name>
    <name type="common">Northern pike</name>
    <dbReference type="NCBI Taxonomy" id="8010"/>
    <lineage>
        <taxon>Eukaryota</taxon>
        <taxon>Metazoa</taxon>
        <taxon>Chordata</taxon>
        <taxon>Craniata</taxon>
        <taxon>Vertebrata</taxon>
        <taxon>Euteleostomi</taxon>
        <taxon>Actinopterygii</taxon>
        <taxon>Neopterygii</taxon>
        <taxon>Teleostei</taxon>
        <taxon>Protacanthopterygii</taxon>
        <taxon>Esociformes</taxon>
        <taxon>Esocidae</taxon>
        <taxon>Esox</taxon>
    </lineage>
</organism>
<feature type="compositionally biased region" description="Polar residues" evidence="8">
    <location>
        <begin position="193"/>
        <end position="204"/>
    </location>
</feature>
<evidence type="ECO:0000256" key="3">
    <source>
        <dbReference type="ARBA" id="ARBA00023172"/>
    </source>
</evidence>
<dbReference type="SUPFAM" id="SSF50809">
    <property type="entry name" value="XRCC4, N-terminal domain"/>
    <property type="match status" value="1"/>
</dbReference>
<feature type="domain" description="XRCC4 N-terminal" evidence="9">
    <location>
        <begin position="17"/>
        <end position="115"/>
    </location>
</feature>
<dbReference type="Proteomes" id="UP000265140">
    <property type="component" value="Chromosome 13"/>
</dbReference>
<dbReference type="PANTHER" id="PTHR28559">
    <property type="entry name" value="DNA REPAIR PROTEIN XRCC4"/>
    <property type="match status" value="1"/>
</dbReference>
<dbReference type="InterPro" id="IPR014751">
    <property type="entry name" value="XRCC4-like_C"/>
</dbReference>
<keyword evidence="4" id="KW-0234">DNA repair</keyword>
<evidence type="ECO:0000313" key="11">
    <source>
        <dbReference type="Proteomes" id="UP000265140"/>
    </source>
</evidence>
<dbReference type="GeneTree" id="ENSGT00940000166544"/>
<accession>A0A3P8YNB9</accession>
<name>A0A3P8YNB9_ESOLU</name>
<evidence type="ECO:0000256" key="1">
    <source>
        <dbReference type="ARBA" id="ARBA00004123"/>
    </source>
</evidence>
<evidence type="ECO:0000256" key="7">
    <source>
        <dbReference type="SAM" id="Coils"/>
    </source>
</evidence>
<evidence type="ECO:0000256" key="2">
    <source>
        <dbReference type="ARBA" id="ARBA00022763"/>
    </source>
</evidence>
<dbReference type="InterPro" id="IPR010585">
    <property type="entry name" value="DNA_repair_prot_XRCC4"/>
</dbReference>
<protein>
    <recommendedName>
        <fullName evidence="9">XRCC4 N-terminal domain-containing protein</fullName>
    </recommendedName>
</protein>
<evidence type="ECO:0000313" key="10">
    <source>
        <dbReference type="Ensembl" id="ENSELUP00000017356.2"/>
    </source>
</evidence>
<evidence type="ECO:0000256" key="8">
    <source>
        <dbReference type="SAM" id="MobiDB-lite"/>
    </source>
</evidence>
<reference evidence="10" key="3">
    <citation type="submission" date="2025-08" db="UniProtKB">
        <authorList>
            <consortium name="Ensembl"/>
        </authorList>
    </citation>
    <scope>IDENTIFICATION</scope>
</reference>
<comment type="subcellular location">
    <subcellularLocation>
        <location evidence="1">Nucleus</location>
    </subcellularLocation>
</comment>
<keyword evidence="5" id="KW-0539">Nucleus</keyword>
<keyword evidence="3" id="KW-0233">DNA recombination</keyword>
<dbReference type="GO" id="GO:0003677">
    <property type="term" value="F:DNA binding"/>
    <property type="evidence" value="ECO:0007669"/>
    <property type="project" value="InterPro"/>
</dbReference>
<dbReference type="GO" id="GO:0010165">
    <property type="term" value="P:response to X-ray"/>
    <property type="evidence" value="ECO:0007669"/>
    <property type="project" value="TreeGrafter"/>
</dbReference>
<dbReference type="InterPro" id="IPR038051">
    <property type="entry name" value="XRCC4-like_N_sf"/>
</dbReference>
<gene>
    <name evidence="10" type="primary">XRCC4</name>
</gene>
<reference evidence="10" key="2">
    <citation type="submission" date="2020-02" db="EMBL/GenBank/DDBJ databases">
        <title>Esox lucius (northern pike) genome, fEsoLuc1, primary haplotype.</title>
        <authorList>
            <person name="Myers G."/>
            <person name="Karagic N."/>
            <person name="Meyer A."/>
            <person name="Pippel M."/>
            <person name="Reichard M."/>
            <person name="Winkler S."/>
            <person name="Tracey A."/>
            <person name="Sims Y."/>
            <person name="Howe K."/>
            <person name="Rhie A."/>
            <person name="Formenti G."/>
            <person name="Durbin R."/>
            <person name="Fedrigo O."/>
            <person name="Jarvis E.D."/>
        </authorList>
    </citation>
    <scope>NUCLEOTIDE SEQUENCE [LARGE SCALE GENOMIC DNA]</scope>
</reference>
<dbReference type="AlphaFoldDB" id="A0A3P8YNB9"/>
<dbReference type="GO" id="GO:0032807">
    <property type="term" value="C:DNA ligase IV complex"/>
    <property type="evidence" value="ECO:0007669"/>
    <property type="project" value="TreeGrafter"/>
</dbReference>
<dbReference type="Ensembl" id="ENSELUT00000026968.3">
    <property type="protein sequence ID" value="ENSELUP00000017356.2"/>
    <property type="gene ID" value="ENSELUG00000017082.3"/>
</dbReference>
<keyword evidence="11" id="KW-1185">Reference proteome</keyword>
<feature type="coiled-coil region" evidence="7">
    <location>
        <begin position="134"/>
        <end position="161"/>
    </location>
</feature>
<proteinExistence type="inferred from homology"/>
<comment type="similarity">
    <text evidence="6">Belongs to the XRCC4-XLF family. XRCC4 subfamily.</text>
</comment>
<dbReference type="PANTHER" id="PTHR28559:SF1">
    <property type="entry name" value="DNA REPAIR PROTEIN XRCC4"/>
    <property type="match status" value="1"/>
</dbReference>
<dbReference type="Gene3D" id="1.20.5.370">
    <property type="match status" value="1"/>
</dbReference>
<dbReference type="InterPro" id="IPR053961">
    <property type="entry name" value="XRCC4_N"/>
</dbReference>
<evidence type="ECO:0000256" key="4">
    <source>
        <dbReference type="ARBA" id="ARBA00023204"/>
    </source>
</evidence>
<dbReference type="InterPro" id="IPR009089">
    <property type="entry name" value="XRCC4_N_sf"/>
</dbReference>
<reference evidence="10" key="4">
    <citation type="submission" date="2025-09" db="UniProtKB">
        <authorList>
            <consortium name="Ensembl"/>
        </authorList>
    </citation>
    <scope>IDENTIFICATION</scope>
</reference>
<sequence>MSGLVRQIRVGLEPSTPYFLWVDRVEDLGSGFTLVFSDGSSCFLGEVSGEDVTREANALGVKREIYVEDLHRVFTIGGGSGTEGGLEKEHMFHLSPDNSCLTYKKRTQKGIWVNVCAVDLHPASDPVELNREMIRRSVGHVAALEEENRHLREENQTLGLEQQNLLAEVSGVTVKPQKGDSMTEAQEEEQEENLSQSFHPSQAATVLIRGVSSQTSSMEEAERDSEDLFPSRKRQLCYPHSPGSKVKKPSSDQE</sequence>
<keyword evidence="7" id="KW-0175">Coiled coil</keyword>
<evidence type="ECO:0000256" key="6">
    <source>
        <dbReference type="ARBA" id="ARBA00025728"/>
    </source>
</evidence>
<dbReference type="Bgee" id="ENSELUG00000017082">
    <property type="expression patterns" value="Expressed in liver and 15 other cell types or tissues"/>
</dbReference>
<reference evidence="11" key="1">
    <citation type="journal article" date="2014" name="PLoS ONE">
        <title>The genome and linkage map of the northern pike (Esox lucius): conserved synteny revealed between the salmonid sister group and the Neoteleostei.</title>
        <authorList>
            <person name="Rondeau E.B."/>
            <person name="Minkley D.R."/>
            <person name="Leong J.S."/>
            <person name="Messmer A.M."/>
            <person name="Jantzen J.R."/>
            <person name="von Schalburg K.R."/>
            <person name="Lemon C."/>
            <person name="Bird N.H."/>
            <person name="Koop B.F."/>
        </authorList>
    </citation>
    <scope>NUCLEOTIDE SEQUENCE</scope>
</reference>
<dbReference type="GO" id="GO:0006303">
    <property type="term" value="P:double-strand break repair via nonhomologous end joining"/>
    <property type="evidence" value="ECO:0007669"/>
    <property type="project" value="UniProtKB-ARBA"/>
</dbReference>
<dbReference type="Pfam" id="PF06632">
    <property type="entry name" value="XRCC4"/>
    <property type="match status" value="1"/>
</dbReference>
<evidence type="ECO:0000259" key="9">
    <source>
        <dbReference type="Pfam" id="PF06632"/>
    </source>
</evidence>
<feature type="region of interest" description="Disordered" evidence="8">
    <location>
        <begin position="174"/>
        <end position="254"/>
    </location>
</feature>
<evidence type="ECO:0000256" key="5">
    <source>
        <dbReference type="ARBA" id="ARBA00023242"/>
    </source>
</evidence>
<dbReference type="Gene3D" id="2.170.210.10">
    <property type="entry name" value="DNA double-strand break repair and VJ recombination XRCC4, N-terminal"/>
    <property type="match status" value="1"/>
</dbReference>
<keyword evidence="2" id="KW-0227">DNA damage</keyword>
<dbReference type="GO" id="GO:0005958">
    <property type="term" value="C:DNA-dependent protein kinase-DNA ligase 4 complex"/>
    <property type="evidence" value="ECO:0007669"/>
    <property type="project" value="TreeGrafter"/>
</dbReference>